<evidence type="ECO:0000313" key="2">
    <source>
        <dbReference type="Proteomes" id="UP000298652"/>
    </source>
</evidence>
<reference evidence="1" key="1">
    <citation type="submission" date="2019-03" db="EMBL/GenBank/DDBJ databases">
        <title>WGS assembly of Setaria viridis.</title>
        <authorList>
            <person name="Huang P."/>
            <person name="Jenkins J."/>
            <person name="Grimwood J."/>
            <person name="Barry K."/>
            <person name="Healey A."/>
            <person name="Mamidi S."/>
            <person name="Sreedasyam A."/>
            <person name="Shu S."/>
            <person name="Feldman M."/>
            <person name="Wu J."/>
            <person name="Yu Y."/>
            <person name="Chen C."/>
            <person name="Johnson J."/>
            <person name="Rokhsar D."/>
            <person name="Baxter I."/>
            <person name="Schmutz J."/>
            <person name="Brutnell T."/>
            <person name="Kellogg E."/>
        </authorList>
    </citation>
    <scope>NUCLEOTIDE SEQUENCE [LARGE SCALE GENOMIC DNA]</scope>
</reference>
<sequence>MEVGPDVSGLEEGNGRGLTLGPVAYGGPMGLHVTATGLDSRGTVSLAHPCYPTPPISFV</sequence>
<proteinExistence type="predicted"/>
<gene>
    <name evidence="1" type="ORF">SEVIR_4G233901v2</name>
</gene>
<dbReference type="Proteomes" id="UP000298652">
    <property type="component" value="Chromosome 4"/>
</dbReference>
<accession>A0A4U6V2D1</accession>
<protein>
    <submittedName>
        <fullName evidence="1">Uncharacterized protein</fullName>
    </submittedName>
</protein>
<evidence type="ECO:0000313" key="1">
    <source>
        <dbReference type="EMBL" id="TKW22522.1"/>
    </source>
</evidence>
<dbReference type="AlphaFoldDB" id="A0A4U6V2D1"/>
<name>A0A4U6V2D1_SETVI</name>
<keyword evidence="2" id="KW-1185">Reference proteome</keyword>
<dbReference type="EMBL" id="CM016555">
    <property type="protein sequence ID" value="TKW22522.1"/>
    <property type="molecule type" value="Genomic_DNA"/>
</dbReference>
<organism evidence="1 2">
    <name type="scientific">Setaria viridis</name>
    <name type="common">Green bristlegrass</name>
    <name type="synonym">Setaria italica subsp. viridis</name>
    <dbReference type="NCBI Taxonomy" id="4556"/>
    <lineage>
        <taxon>Eukaryota</taxon>
        <taxon>Viridiplantae</taxon>
        <taxon>Streptophyta</taxon>
        <taxon>Embryophyta</taxon>
        <taxon>Tracheophyta</taxon>
        <taxon>Spermatophyta</taxon>
        <taxon>Magnoliopsida</taxon>
        <taxon>Liliopsida</taxon>
        <taxon>Poales</taxon>
        <taxon>Poaceae</taxon>
        <taxon>PACMAD clade</taxon>
        <taxon>Panicoideae</taxon>
        <taxon>Panicodae</taxon>
        <taxon>Paniceae</taxon>
        <taxon>Cenchrinae</taxon>
        <taxon>Setaria</taxon>
    </lineage>
</organism>
<dbReference type="Gramene" id="TKW22522">
    <property type="protein sequence ID" value="TKW22522"/>
    <property type="gene ID" value="SEVIR_4G233901v2"/>
</dbReference>